<gene>
    <name evidence="2" type="ORF">ACFSGX_11790</name>
</gene>
<reference evidence="3" key="1">
    <citation type="journal article" date="2019" name="Int. J. Syst. Evol. Microbiol.">
        <title>The Global Catalogue of Microorganisms (GCM) 10K type strain sequencing project: providing services to taxonomists for standard genome sequencing and annotation.</title>
        <authorList>
            <consortium name="The Broad Institute Genomics Platform"/>
            <consortium name="The Broad Institute Genome Sequencing Center for Infectious Disease"/>
            <person name="Wu L."/>
            <person name="Ma J."/>
        </authorList>
    </citation>
    <scope>NUCLEOTIDE SEQUENCE [LARGE SCALE GENOMIC DNA]</scope>
    <source>
        <strain evidence="3">CGMCC 1.12702</strain>
    </source>
</reference>
<dbReference type="Proteomes" id="UP001597400">
    <property type="component" value="Unassembled WGS sequence"/>
</dbReference>
<dbReference type="RefSeq" id="WP_380930145.1">
    <property type="nucleotide sequence ID" value="NZ_JBHUGS010000003.1"/>
</dbReference>
<accession>A0ABW4U064</accession>
<name>A0ABW4U064_9SPHN</name>
<feature type="transmembrane region" description="Helical" evidence="1">
    <location>
        <begin position="6"/>
        <end position="27"/>
    </location>
</feature>
<dbReference type="EMBL" id="JBHUGS010000003">
    <property type="protein sequence ID" value="MFD1951445.1"/>
    <property type="molecule type" value="Genomic_DNA"/>
</dbReference>
<proteinExistence type="predicted"/>
<keyword evidence="1" id="KW-1133">Transmembrane helix</keyword>
<organism evidence="2 3">
    <name type="scientific">Sphingomonas arantia</name>
    <dbReference type="NCBI Taxonomy" id="1460676"/>
    <lineage>
        <taxon>Bacteria</taxon>
        <taxon>Pseudomonadati</taxon>
        <taxon>Pseudomonadota</taxon>
        <taxon>Alphaproteobacteria</taxon>
        <taxon>Sphingomonadales</taxon>
        <taxon>Sphingomonadaceae</taxon>
        <taxon>Sphingomonas</taxon>
    </lineage>
</organism>
<keyword evidence="1" id="KW-0812">Transmembrane</keyword>
<keyword evidence="3" id="KW-1185">Reference proteome</keyword>
<protein>
    <submittedName>
        <fullName evidence="2">Uncharacterized protein</fullName>
    </submittedName>
</protein>
<comment type="caution">
    <text evidence="2">The sequence shown here is derived from an EMBL/GenBank/DDBJ whole genome shotgun (WGS) entry which is preliminary data.</text>
</comment>
<sequence>MRDTGLAWVDAGLRVVAFLLIAGAGIMQADATGGTALGRVGEAVPQLAQIGSGLKSVIATLVG</sequence>
<evidence type="ECO:0000313" key="3">
    <source>
        <dbReference type="Proteomes" id="UP001597400"/>
    </source>
</evidence>
<evidence type="ECO:0000313" key="2">
    <source>
        <dbReference type="EMBL" id="MFD1951445.1"/>
    </source>
</evidence>
<keyword evidence="1" id="KW-0472">Membrane</keyword>
<evidence type="ECO:0000256" key="1">
    <source>
        <dbReference type="SAM" id="Phobius"/>
    </source>
</evidence>